<dbReference type="InterPro" id="IPR051681">
    <property type="entry name" value="Ser/Thr_Kinases-Pseudokinases"/>
</dbReference>
<sequence>MSERWLEKAVSDGQVIKFEYEKFTKGLKIGDGGFGTVYKYEWKDKNITVALKCLKVDINLNREVTKEFIRELKVLHKVCNHPNIIEFYGITKDNQGYYNMVLQLANDGNLRQYLRKNFKKLQWKDKLHIAIEILGGLIFLHDKNIVHRDLHSKNILIHQGQIKIADFGLAKEMNEASKSTTSAVQGMTAFIDPQCLIIPKYKRNKKSDVYSFGVILWEISSGRPPFESYDLGVMLEFNF</sequence>
<dbReference type="SUPFAM" id="SSF56112">
    <property type="entry name" value="Protein kinase-like (PK-like)"/>
    <property type="match status" value="1"/>
</dbReference>
<reference evidence="5 6" key="1">
    <citation type="journal article" date="2019" name="Environ. Microbiol.">
        <title>At the nexus of three kingdoms: the genome of the mycorrhizal fungus Gigaspora margarita provides insights into plant, endobacterial and fungal interactions.</title>
        <authorList>
            <person name="Venice F."/>
            <person name="Ghignone S."/>
            <person name="Salvioli di Fossalunga A."/>
            <person name="Amselem J."/>
            <person name="Novero M."/>
            <person name="Xianan X."/>
            <person name="Sedzielewska Toro K."/>
            <person name="Morin E."/>
            <person name="Lipzen A."/>
            <person name="Grigoriev I.V."/>
            <person name="Henrissat B."/>
            <person name="Martin F.M."/>
            <person name="Bonfante P."/>
        </authorList>
    </citation>
    <scope>NUCLEOTIDE SEQUENCE [LARGE SCALE GENOMIC DNA]</scope>
    <source>
        <strain evidence="5 6">BEG34</strain>
    </source>
</reference>
<dbReference type="InterPro" id="IPR000719">
    <property type="entry name" value="Prot_kinase_dom"/>
</dbReference>
<evidence type="ECO:0000259" key="4">
    <source>
        <dbReference type="PROSITE" id="PS50011"/>
    </source>
</evidence>
<organism evidence="5 6">
    <name type="scientific">Gigaspora margarita</name>
    <dbReference type="NCBI Taxonomy" id="4874"/>
    <lineage>
        <taxon>Eukaryota</taxon>
        <taxon>Fungi</taxon>
        <taxon>Fungi incertae sedis</taxon>
        <taxon>Mucoromycota</taxon>
        <taxon>Glomeromycotina</taxon>
        <taxon>Glomeromycetes</taxon>
        <taxon>Diversisporales</taxon>
        <taxon>Gigasporaceae</taxon>
        <taxon>Gigaspora</taxon>
    </lineage>
</organism>
<evidence type="ECO:0000313" key="6">
    <source>
        <dbReference type="Proteomes" id="UP000439903"/>
    </source>
</evidence>
<evidence type="ECO:0000256" key="2">
    <source>
        <dbReference type="ARBA" id="ARBA00022840"/>
    </source>
</evidence>
<dbReference type="PANTHER" id="PTHR44329">
    <property type="entry name" value="SERINE/THREONINE-PROTEIN KINASE TNNI3K-RELATED"/>
    <property type="match status" value="1"/>
</dbReference>
<evidence type="ECO:0000256" key="1">
    <source>
        <dbReference type="ARBA" id="ARBA00022741"/>
    </source>
</evidence>
<feature type="domain" description="Protein kinase" evidence="4">
    <location>
        <begin position="23"/>
        <end position="239"/>
    </location>
</feature>
<dbReference type="GO" id="GO:0005524">
    <property type="term" value="F:ATP binding"/>
    <property type="evidence" value="ECO:0007669"/>
    <property type="project" value="UniProtKB-UniRule"/>
</dbReference>
<dbReference type="EMBL" id="WTPW01000883">
    <property type="protein sequence ID" value="KAF0471953.1"/>
    <property type="molecule type" value="Genomic_DNA"/>
</dbReference>
<proteinExistence type="predicted"/>
<keyword evidence="1 3" id="KW-0547">Nucleotide-binding</keyword>
<keyword evidence="5" id="KW-0418">Kinase</keyword>
<dbReference type="PROSITE" id="PS00107">
    <property type="entry name" value="PROTEIN_KINASE_ATP"/>
    <property type="match status" value="1"/>
</dbReference>
<comment type="caution">
    <text evidence="5">The sequence shown here is derived from an EMBL/GenBank/DDBJ whole genome shotgun (WGS) entry which is preliminary data.</text>
</comment>
<keyword evidence="5" id="KW-0808">Transferase</keyword>
<name>A0A8H3XM67_GIGMA</name>
<dbReference type="Proteomes" id="UP000439903">
    <property type="component" value="Unassembled WGS sequence"/>
</dbReference>
<dbReference type="InterPro" id="IPR011009">
    <property type="entry name" value="Kinase-like_dom_sf"/>
</dbReference>
<dbReference type="GO" id="GO:0097527">
    <property type="term" value="P:necroptotic signaling pathway"/>
    <property type="evidence" value="ECO:0007669"/>
    <property type="project" value="TreeGrafter"/>
</dbReference>
<keyword evidence="2 3" id="KW-0067">ATP-binding</keyword>
<evidence type="ECO:0000256" key="3">
    <source>
        <dbReference type="PROSITE-ProRule" id="PRU10141"/>
    </source>
</evidence>
<dbReference type="GO" id="GO:0004672">
    <property type="term" value="F:protein kinase activity"/>
    <property type="evidence" value="ECO:0007669"/>
    <property type="project" value="InterPro"/>
</dbReference>
<dbReference type="InterPro" id="IPR017441">
    <property type="entry name" value="Protein_kinase_ATP_BS"/>
</dbReference>
<feature type="binding site" evidence="3">
    <location>
        <position position="52"/>
    </location>
    <ligand>
        <name>ATP</name>
        <dbReference type="ChEBI" id="CHEBI:30616"/>
    </ligand>
</feature>
<dbReference type="Pfam" id="PF07714">
    <property type="entry name" value="PK_Tyr_Ser-Thr"/>
    <property type="match status" value="1"/>
</dbReference>
<dbReference type="Gene3D" id="1.10.510.10">
    <property type="entry name" value="Transferase(Phosphotransferase) domain 1"/>
    <property type="match status" value="1"/>
</dbReference>
<dbReference type="AlphaFoldDB" id="A0A8H3XM67"/>
<dbReference type="PIRSF" id="PIRSF000654">
    <property type="entry name" value="Integrin-linked_kinase"/>
    <property type="match status" value="1"/>
</dbReference>
<dbReference type="OrthoDB" id="4062651at2759"/>
<gene>
    <name evidence="5" type="ORF">F8M41_025104</name>
</gene>
<dbReference type="PRINTS" id="PR00109">
    <property type="entry name" value="TYRKINASE"/>
</dbReference>
<accession>A0A8H3XM67</accession>
<keyword evidence="6" id="KW-1185">Reference proteome</keyword>
<protein>
    <submittedName>
        <fullName evidence="5">Kinase-like protein</fullName>
    </submittedName>
</protein>
<dbReference type="PANTHER" id="PTHR44329:SF298">
    <property type="entry name" value="MIXED LINEAGE KINASE DOMAIN-LIKE PROTEIN"/>
    <property type="match status" value="1"/>
</dbReference>
<evidence type="ECO:0000313" key="5">
    <source>
        <dbReference type="EMBL" id="KAF0471953.1"/>
    </source>
</evidence>
<dbReference type="PROSITE" id="PS50011">
    <property type="entry name" value="PROTEIN_KINASE_DOM"/>
    <property type="match status" value="1"/>
</dbReference>
<dbReference type="InterPro" id="IPR001245">
    <property type="entry name" value="Ser-Thr/Tyr_kinase_cat_dom"/>
</dbReference>